<proteinExistence type="predicted"/>
<protein>
    <submittedName>
        <fullName evidence="1">Uncharacterized protein</fullName>
    </submittedName>
</protein>
<accession>M8CW95</accession>
<dbReference type="PANTHER" id="PTHR34395:SF15">
    <property type="entry name" value="OS09G0292400 PROTEIN"/>
    <property type="match status" value="1"/>
</dbReference>
<dbReference type="AlphaFoldDB" id="M8CW95"/>
<evidence type="ECO:0000313" key="1">
    <source>
        <dbReference type="EnsemblPlants" id="EMT31942"/>
    </source>
</evidence>
<sequence length="178" mass="20285">MVTQVESDDDPKAQRKGDTFCFDLDQYNYDLHMFDDQIDVAQSDDAQRDVGIEDVDPISQRGVVVRSNKKPQKEPKKPKKREDPIVGVVEKYVEIKTKQAMDKATLLVRSRNVQEFSINKSIVVLYKMESLACDERPMTDKCFKNAENHEIFLTSATDDEQSVVAGLQGEMIELPRGI</sequence>
<reference evidence="1" key="1">
    <citation type="submission" date="2015-06" db="UniProtKB">
        <authorList>
            <consortium name="EnsemblPlants"/>
        </authorList>
    </citation>
    <scope>IDENTIFICATION</scope>
</reference>
<name>M8CW95_AEGTA</name>
<dbReference type="ExpressionAtlas" id="M8CW95">
    <property type="expression patterns" value="baseline"/>
</dbReference>
<dbReference type="EnsemblPlants" id="EMT31942">
    <property type="protein sequence ID" value="EMT31942"/>
    <property type="gene ID" value="F775_17015"/>
</dbReference>
<organism evidence="1">
    <name type="scientific">Aegilops tauschii</name>
    <name type="common">Tausch's goatgrass</name>
    <name type="synonym">Aegilops squarrosa</name>
    <dbReference type="NCBI Taxonomy" id="37682"/>
    <lineage>
        <taxon>Eukaryota</taxon>
        <taxon>Viridiplantae</taxon>
        <taxon>Streptophyta</taxon>
        <taxon>Embryophyta</taxon>
        <taxon>Tracheophyta</taxon>
        <taxon>Spermatophyta</taxon>
        <taxon>Magnoliopsida</taxon>
        <taxon>Liliopsida</taxon>
        <taxon>Poales</taxon>
        <taxon>Poaceae</taxon>
        <taxon>BOP clade</taxon>
        <taxon>Pooideae</taxon>
        <taxon>Triticodae</taxon>
        <taxon>Triticeae</taxon>
        <taxon>Triticinae</taxon>
        <taxon>Aegilops</taxon>
    </lineage>
</organism>
<dbReference type="PANTHER" id="PTHR34395">
    <property type="entry name" value="OS11G0427500 PROTEIN"/>
    <property type="match status" value="1"/>
</dbReference>